<dbReference type="SMART" id="SM00895">
    <property type="entry name" value="FCD"/>
    <property type="match status" value="1"/>
</dbReference>
<dbReference type="SUPFAM" id="SSF46785">
    <property type="entry name" value="Winged helix' DNA-binding domain"/>
    <property type="match status" value="1"/>
</dbReference>
<dbReference type="Pfam" id="PF00392">
    <property type="entry name" value="GntR"/>
    <property type="match status" value="1"/>
</dbReference>
<keyword evidence="2" id="KW-0238">DNA-binding</keyword>
<proteinExistence type="predicted"/>
<dbReference type="GO" id="GO:0003677">
    <property type="term" value="F:DNA binding"/>
    <property type="evidence" value="ECO:0007669"/>
    <property type="project" value="UniProtKB-KW"/>
</dbReference>
<dbReference type="PRINTS" id="PR00035">
    <property type="entry name" value="HTHGNTR"/>
</dbReference>
<evidence type="ECO:0000313" key="5">
    <source>
        <dbReference type="EMBL" id="RHZ91412.1"/>
    </source>
</evidence>
<sequence>MSNQNEQPAASFSPISRTQVSEEVARQIQRFIANNRLQVGARLPTERELAAQLGVGRGGVREGIKMLAGIGILEVRQGAGIFVRESQRLVLLDPSLVQGAERLELLKKATAARRILDCAAVEVATLAATEEQLAEIRVYLQQAETEPFRTKLAHSIDLTFEMMIGRATDNPYLAAVQGEAHRYFRMVWEHQGFLPRPAAERSEQHMAILEAMERRDPRAARARMEEHFDLQALAEAGPDRRQ</sequence>
<dbReference type="InterPro" id="IPR000524">
    <property type="entry name" value="Tscrpt_reg_HTH_GntR"/>
</dbReference>
<dbReference type="InterPro" id="IPR011711">
    <property type="entry name" value="GntR_C"/>
</dbReference>
<evidence type="ECO:0000256" key="3">
    <source>
        <dbReference type="ARBA" id="ARBA00023163"/>
    </source>
</evidence>
<dbReference type="RefSeq" id="WP_119001267.1">
    <property type="nucleotide sequence ID" value="NZ_CP033448.1"/>
</dbReference>
<comment type="caution">
    <text evidence="5">The sequence shown here is derived from an EMBL/GenBank/DDBJ whole genome shotgun (WGS) entry which is preliminary data.</text>
</comment>
<reference evidence="5 6" key="1">
    <citation type="submission" date="2018-08" db="EMBL/GenBank/DDBJ databases">
        <title>Draft genome sequence of Rhodobacter sphaeroides FY.</title>
        <authorList>
            <person name="Rayyan A."/>
            <person name="Meyer T.E."/>
            <person name="Kyndt J.A."/>
        </authorList>
    </citation>
    <scope>NUCLEOTIDE SEQUENCE [LARGE SCALE GENOMIC DNA]</scope>
    <source>
        <strain evidence="5 6">FY</strain>
    </source>
</reference>
<dbReference type="PANTHER" id="PTHR43537:SF5">
    <property type="entry name" value="UXU OPERON TRANSCRIPTIONAL REGULATOR"/>
    <property type="match status" value="1"/>
</dbReference>
<evidence type="ECO:0000256" key="2">
    <source>
        <dbReference type="ARBA" id="ARBA00023125"/>
    </source>
</evidence>
<dbReference type="Proteomes" id="UP000266305">
    <property type="component" value="Unassembled WGS sequence"/>
</dbReference>
<dbReference type="Gene3D" id="1.20.120.530">
    <property type="entry name" value="GntR ligand-binding domain-like"/>
    <property type="match status" value="1"/>
</dbReference>
<gene>
    <name evidence="5" type="ORF">D1114_20230</name>
</gene>
<keyword evidence="3" id="KW-0804">Transcription</keyword>
<accession>A0AAX1UG26</accession>
<dbReference type="GeneID" id="67449462"/>
<feature type="domain" description="HTH gntR-type" evidence="4">
    <location>
        <begin position="18"/>
        <end position="86"/>
    </location>
</feature>
<dbReference type="PANTHER" id="PTHR43537">
    <property type="entry name" value="TRANSCRIPTIONAL REGULATOR, GNTR FAMILY"/>
    <property type="match status" value="1"/>
</dbReference>
<dbReference type="SMART" id="SM00345">
    <property type="entry name" value="HTH_GNTR"/>
    <property type="match status" value="1"/>
</dbReference>
<evidence type="ECO:0000256" key="1">
    <source>
        <dbReference type="ARBA" id="ARBA00023015"/>
    </source>
</evidence>
<dbReference type="PROSITE" id="PS50949">
    <property type="entry name" value="HTH_GNTR"/>
    <property type="match status" value="1"/>
</dbReference>
<dbReference type="SUPFAM" id="SSF48008">
    <property type="entry name" value="GntR ligand-binding domain-like"/>
    <property type="match status" value="1"/>
</dbReference>
<organism evidence="5 6">
    <name type="scientific">Cereibacter sphaeroides</name>
    <name type="common">Rhodobacter sphaeroides</name>
    <dbReference type="NCBI Taxonomy" id="1063"/>
    <lineage>
        <taxon>Bacteria</taxon>
        <taxon>Pseudomonadati</taxon>
        <taxon>Pseudomonadota</taxon>
        <taxon>Alphaproteobacteria</taxon>
        <taxon>Rhodobacterales</taxon>
        <taxon>Paracoccaceae</taxon>
        <taxon>Cereibacter</taxon>
    </lineage>
</organism>
<keyword evidence="1" id="KW-0805">Transcription regulation</keyword>
<name>A0AAX1UG26_CERSP</name>
<evidence type="ECO:0000259" key="4">
    <source>
        <dbReference type="PROSITE" id="PS50949"/>
    </source>
</evidence>
<dbReference type="InterPro" id="IPR036388">
    <property type="entry name" value="WH-like_DNA-bd_sf"/>
</dbReference>
<dbReference type="InterPro" id="IPR036390">
    <property type="entry name" value="WH_DNA-bd_sf"/>
</dbReference>
<dbReference type="Pfam" id="PF07729">
    <property type="entry name" value="FCD"/>
    <property type="match status" value="1"/>
</dbReference>
<dbReference type="AlphaFoldDB" id="A0AAX1UG26"/>
<dbReference type="GO" id="GO:0003700">
    <property type="term" value="F:DNA-binding transcription factor activity"/>
    <property type="evidence" value="ECO:0007669"/>
    <property type="project" value="InterPro"/>
</dbReference>
<dbReference type="Gene3D" id="1.10.10.10">
    <property type="entry name" value="Winged helix-like DNA-binding domain superfamily/Winged helix DNA-binding domain"/>
    <property type="match status" value="1"/>
</dbReference>
<evidence type="ECO:0000313" key="6">
    <source>
        <dbReference type="Proteomes" id="UP000266305"/>
    </source>
</evidence>
<dbReference type="InterPro" id="IPR008920">
    <property type="entry name" value="TF_FadR/GntR_C"/>
</dbReference>
<protein>
    <submittedName>
        <fullName evidence="5">FadR family transcriptional regulator</fullName>
    </submittedName>
</protein>
<dbReference type="EMBL" id="QWGP01000034">
    <property type="protein sequence ID" value="RHZ91412.1"/>
    <property type="molecule type" value="Genomic_DNA"/>
</dbReference>